<name>A0A2I0R6T6_9FLAO</name>
<dbReference type="SUPFAM" id="SSF102114">
    <property type="entry name" value="Radical SAM enzymes"/>
    <property type="match status" value="1"/>
</dbReference>
<dbReference type="SFLD" id="SFLDG01387">
    <property type="entry name" value="BtrN-like_SPASM_domain_contain"/>
    <property type="match status" value="1"/>
</dbReference>
<proteinExistence type="predicted"/>
<feature type="domain" description="Radical SAM core" evidence="7">
    <location>
        <begin position="39"/>
        <end position="259"/>
    </location>
</feature>
<evidence type="ECO:0000313" key="9">
    <source>
        <dbReference type="Proteomes" id="UP000236654"/>
    </source>
</evidence>
<dbReference type="InterPro" id="IPR007197">
    <property type="entry name" value="rSAM"/>
</dbReference>
<dbReference type="OrthoDB" id="9763993at2"/>
<dbReference type="CDD" id="cd01335">
    <property type="entry name" value="Radical_SAM"/>
    <property type="match status" value="1"/>
</dbReference>
<keyword evidence="5" id="KW-0408">Iron</keyword>
<evidence type="ECO:0000259" key="7">
    <source>
        <dbReference type="PROSITE" id="PS51918"/>
    </source>
</evidence>
<dbReference type="Pfam" id="PF04055">
    <property type="entry name" value="Radical_SAM"/>
    <property type="match status" value="1"/>
</dbReference>
<accession>A0A2I0R6T6</accession>
<evidence type="ECO:0000256" key="6">
    <source>
        <dbReference type="ARBA" id="ARBA00023014"/>
    </source>
</evidence>
<keyword evidence="4" id="KW-0479">Metal-binding</keyword>
<keyword evidence="9" id="KW-1185">Reference proteome</keyword>
<dbReference type="Proteomes" id="UP000236654">
    <property type="component" value="Unassembled WGS sequence"/>
</dbReference>
<dbReference type="PROSITE" id="PS51918">
    <property type="entry name" value="RADICAL_SAM"/>
    <property type="match status" value="1"/>
</dbReference>
<dbReference type="InterPro" id="IPR006638">
    <property type="entry name" value="Elp3/MiaA/NifB-like_rSAM"/>
</dbReference>
<dbReference type="SFLD" id="SFLDG01067">
    <property type="entry name" value="SPASM/twitch_domain_containing"/>
    <property type="match status" value="1"/>
</dbReference>
<dbReference type="InterPro" id="IPR050377">
    <property type="entry name" value="Radical_SAM_PqqE_MftC-like"/>
</dbReference>
<evidence type="ECO:0000256" key="4">
    <source>
        <dbReference type="ARBA" id="ARBA00022723"/>
    </source>
</evidence>
<dbReference type="AlphaFoldDB" id="A0A2I0R6T6"/>
<evidence type="ECO:0000256" key="3">
    <source>
        <dbReference type="ARBA" id="ARBA00022691"/>
    </source>
</evidence>
<keyword evidence="3" id="KW-0949">S-adenosyl-L-methionine</keyword>
<evidence type="ECO:0000256" key="5">
    <source>
        <dbReference type="ARBA" id="ARBA00023004"/>
    </source>
</evidence>
<dbReference type="GO" id="GO:0046872">
    <property type="term" value="F:metal ion binding"/>
    <property type="evidence" value="ECO:0007669"/>
    <property type="project" value="UniProtKB-KW"/>
</dbReference>
<dbReference type="PANTHER" id="PTHR11228">
    <property type="entry name" value="RADICAL SAM DOMAIN PROTEIN"/>
    <property type="match status" value="1"/>
</dbReference>
<dbReference type="EMBL" id="PJNI01000001">
    <property type="protein sequence ID" value="PKR82296.1"/>
    <property type="molecule type" value="Genomic_DNA"/>
</dbReference>
<organism evidence="8 9">
    <name type="scientific">Brumimicrobium salinarum</name>
    <dbReference type="NCBI Taxonomy" id="2058658"/>
    <lineage>
        <taxon>Bacteria</taxon>
        <taxon>Pseudomonadati</taxon>
        <taxon>Bacteroidota</taxon>
        <taxon>Flavobacteriia</taxon>
        <taxon>Flavobacteriales</taxon>
        <taxon>Crocinitomicaceae</taxon>
        <taxon>Brumimicrobium</taxon>
    </lineage>
</organism>
<evidence type="ECO:0000313" key="8">
    <source>
        <dbReference type="EMBL" id="PKR82296.1"/>
    </source>
</evidence>
<gene>
    <name evidence="8" type="ORF">CW751_02900</name>
</gene>
<dbReference type="SMART" id="SM00729">
    <property type="entry name" value="Elp3"/>
    <property type="match status" value="1"/>
</dbReference>
<keyword evidence="6" id="KW-0411">Iron-sulfur</keyword>
<comment type="caution">
    <text evidence="8">The sequence shown here is derived from an EMBL/GenBank/DDBJ whole genome shotgun (WGS) entry which is preliminary data.</text>
</comment>
<dbReference type="InterPro" id="IPR058240">
    <property type="entry name" value="rSAM_sf"/>
</dbReference>
<comment type="cofactor">
    <cofactor evidence="1">
        <name>[4Fe-4S] cluster</name>
        <dbReference type="ChEBI" id="CHEBI:49883"/>
    </cofactor>
</comment>
<dbReference type="InterPro" id="IPR023885">
    <property type="entry name" value="4Fe4S-binding_SPASM_dom"/>
</dbReference>
<protein>
    <submittedName>
        <fullName evidence="8">Radical SAM protein</fullName>
    </submittedName>
</protein>
<dbReference type="SFLD" id="SFLDS00029">
    <property type="entry name" value="Radical_SAM"/>
    <property type="match status" value="1"/>
</dbReference>
<dbReference type="InterPro" id="IPR034391">
    <property type="entry name" value="AdoMet-like_SPASM_containing"/>
</dbReference>
<dbReference type="Gene3D" id="3.20.20.70">
    <property type="entry name" value="Aldolase class I"/>
    <property type="match status" value="1"/>
</dbReference>
<dbReference type="InterPro" id="IPR013785">
    <property type="entry name" value="Aldolase_TIM"/>
</dbReference>
<reference evidence="8 9" key="1">
    <citation type="submission" date="2017-12" db="EMBL/GenBank/DDBJ databases">
        <title>The draft genome sequence of Brumimicrobium saltpan LHR20.</title>
        <authorList>
            <person name="Do Z.-J."/>
            <person name="Luo H.-R."/>
        </authorList>
    </citation>
    <scope>NUCLEOTIDE SEQUENCE [LARGE SCALE GENOMIC DNA]</scope>
    <source>
        <strain evidence="8 9">LHR20</strain>
    </source>
</reference>
<sequence>MWKDQLNILQKLSLKRILNISLLYGSYFLAKYFKRFMVRGMPYAASIEPTTACNLGCPECPSGLKQFTRPTGKLDLDLHRKMLDELGSQLFYINYYFQGEPFLHPQFLSLIKEANQRKIYTATSTNAHFINENTAEKIVNSGLDRLIISIDGLSQETYEQYRRKGELTKVIKGTKHLIAAKEKLNRTTPHLIFQFLVVKPNEHEVDDVFLLGKQLGVDEVRLKTAQLYDYKNGNPLMPSNEKYARYKRQKDGTYKSKYTIQDHCWRMWSSTVLTWDGKIVPCCFDKDAKHVLGTLGNSTSFTDIWYDQRYQNFRKQVFTDRSQIDICKNCSEGAKVWT</sequence>
<dbReference type="GO" id="GO:0051536">
    <property type="term" value="F:iron-sulfur cluster binding"/>
    <property type="evidence" value="ECO:0007669"/>
    <property type="project" value="UniProtKB-KW"/>
</dbReference>
<evidence type="ECO:0000256" key="2">
    <source>
        <dbReference type="ARBA" id="ARBA00022485"/>
    </source>
</evidence>
<keyword evidence="2" id="KW-0004">4Fe-4S</keyword>
<dbReference type="GO" id="GO:0003824">
    <property type="term" value="F:catalytic activity"/>
    <property type="evidence" value="ECO:0007669"/>
    <property type="project" value="InterPro"/>
</dbReference>
<evidence type="ECO:0000256" key="1">
    <source>
        <dbReference type="ARBA" id="ARBA00001966"/>
    </source>
</evidence>
<dbReference type="Pfam" id="PF13186">
    <property type="entry name" value="SPASM"/>
    <property type="match status" value="1"/>
</dbReference>
<dbReference type="PANTHER" id="PTHR11228:SF7">
    <property type="entry name" value="PQQA PEPTIDE CYCLASE"/>
    <property type="match status" value="1"/>
</dbReference>